<organism evidence="2 3">
    <name type="scientific">Massariosphaeria phaeospora</name>
    <dbReference type="NCBI Taxonomy" id="100035"/>
    <lineage>
        <taxon>Eukaryota</taxon>
        <taxon>Fungi</taxon>
        <taxon>Dikarya</taxon>
        <taxon>Ascomycota</taxon>
        <taxon>Pezizomycotina</taxon>
        <taxon>Dothideomycetes</taxon>
        <taxon>Pleosporomycetidae</taxon>
        <taxon>Pleosporales</taxon>
        <taxon>Pleosporales incertae sedis</taxon>
        <taxon>Massariosphaeria</taxon>
    </lineage>
</organism>
<keyword evidence="3" id="KW-1185">Reference proteome</keyword>
<dbReference type="SUPFAM" id="SSF81383">
    <property type="entry name" value="F-box domain"/>
    <property type="match status" value="1"/>
</dbReference>
<reference evidence="2 3" key="1">
    <citation type="submission" date="2020-01" db="EMBL/GenBank/DDBJ databases">
        <authorList>
            <consortium name="DOE Joint Genome Institute"/>
            <person name="Haridas S."/>
            <person name="Albert R."/>
            <person name="Binder M."/>
            <person name="Bloem J."/>
            <person name="Labutti K."/>
            <person name="Salamov A."/>
            <person name="Andreopoulos B."/>
            <person name="Baker S.E."/>
            <person name="Barry K."/>
            <person name="Bills G."/>
            <person name="Bluhm B.H."/>
            <person name="Cannon C."/>
            <person name="Castanera R."/>
            <person name="Culley D.E."/>
            <person name="Daum C."/>
            <person name="Ezra D."/>
            <person name="Gonzalez J.B."/>
            <person name="Henrissat B."/>
            <person name="Kuo A."/>
            <person name="Liang C."/>
            <person name="Lipzen A."/>
            <person name="Lutzoni F."/>
            <person name="Magnuson J."/>
            <person name="Mondo S."/>
            <person name="Nolan M."/>
            <person name="Ohm R."/>
            <person name="Pangilinan J."/>
            <person name="Park H.-J.H."/>
            <person name="Ramirez L."/>
            <person name="Alfaro M."/>
            <person name="Sun H."/>
            <person name="Tritt A."/>
            <person name="Yoshinaga Y."/>
            <person name="Zwiers L.-H.L."/>
            <person name="Turgeon B.G."/>
            <person name="Goodwin S.B."/>
            <person name="Spatafora J.W."/>
            <person name="Crous P.W."/>
            <person name="Grigoriev I.V."/>
        </authorList>
    </citation>
    <scope>NUCLEOTIDE SEQUENCE [LARGE SCALE GENOMIC DNA]</scope>
    <source>
        <strain evidence="2 3">CBS 611.86</strain>
    </source>
</reference>
<sequence>MSIEASYNLQQMMKARIRALTRPATPRRPEPSFAILCKPDYLPQQPRPKAGSPRQPLQETPFEKLPDTLLPTVLRLLPLSDVASLALTSRTLFRRVIRVANPFLAIRRRGNEFERAKFLVNFAEHHPKETICYKCGFYHPRWASITPYHETKKGIKRQFVCVRAVETFPQAISAYTQTLSWTDFHNLMLDKCYPSQHVKPRNFLSRIFYFNKKGWVYDREAIFTNNRLLYRDRDYRGVPTGTPLNGGFGGFRSFCPHSRDVPYRNYVRVMDTGVELIPRLTRNGFANGFAFKTHRCPECPTELRFEIWPRARFPGKVYSGGMDSYP</sequence>
<evidence type="ECO:0000313" key="3">
    <source>
        <dbReference type="Proteomes" id="UP000481861"/>
    </source>
</evidence>
<dbReference type="InterPro" id="IPR036047">
    <property type="entry name" value="F-box-like_dom_sf"/>
</dbReference>
<dbReference type="CDD" id="cd09917">
    <property type="entry name" value="F-box_SF"/>
    <property type="match status" value="1"/>
</dbReference>
<proteinExistence type="predicted"/>
<dbReference type="OrthoDB" id="3800215at2759"/>
<feature type="domain" description="F-box" evidence="1">
    <location>
        <begin position="59"/>
        <end position="106"/>
    </location>
</feature>
<dbReference type="EMBL" id="JAADJZ010000005">
    <property type="protein sequence ID" value="KAF2874734.1"/>
    <property type="molecule type" value="Genomic_DNA"/>
</dbReference>
<evidence type="ECO:0000313" key="2">
    <source>
        <dbReference type="EMBL" id="KAF2874734.1"/>
    </source>
</evidence>
<comment type="caution">
    <text evidence="2">The sequence shown here is derived from an EMBL/GenBank/DDBJ whole genome shotgun (WGS) entry which is preliminary data.</text>
</comment>
<dbReference type="AlphaFoldDB" id="A0A7C8IAJ5"/>
<dbReference type="PROSITE" id="PS50181">
    <property type="entry name" value="FBOX"/>
    <property type="match status" value="1"/>
</dbReference>
<accession>A0A7C8IAJ5</accession>
<dbReference type="Proteomes" id="UP000481861">
    <property type="component" value="Unassembled WGS sequence"/>
</dbReference>
<dbReference type="InterPro" id="IPR001810">
    <property type="entry name" value="F-box_dom"/>
</dbReference>
<protein>
    <recommendedName>
        <fullName evidence="1">F-box domain-containing protein</fullName>
    </recommendedName>
</protein>
<evidence type="ECO:0000259" key="1">
    <source>
        <dbReference type="PROSITE" id="PS50181"/>
    </source>
</evidence>
<name>A0A7C8IAJ5_9PLEO</name>
<gene>
    <name evidence="2" type="ORF">BDV95DRAFT_603530</name>
</gene>